<dbReference type="Proteomes" id="UP000001072">
    <property type="component" value="Unassembled WGS sequence"/>
</dbReference>
<dbReference type="EMBL" id="GL883130">
    <property type="protein sequence ID" value="EGG02517.1"/>
    <property type="molecule type" value="Genomic_DNA"/>
</dbReference>
<gene>
    <name evidence="2" type="ORF">MELLADRAFT_110125</name>
</gene>
<evidence type="ECO:0000313" key="2">
    <source>
        <dbReference type="EMBL" id="EGG02517.1"/>
    </source>
</evidence>
<dbReference type="InParanoid" id="F4RYR6"/>
<feature type="region of interest" description="Disordered" evidence="1">
    <location>
        <begin position="191"/>
        <end position="211"/>
    </location>
</feature>
<dbReference type="AlphaFoldDB" id="F4RYR6"/>
<evidence type="ECO:0000256" key="1">
    <source>
        <dbReference type="SAM" id="MobiDB-lite"/>
    </source>
</evidence>
<dbReference type="KEGG" id="mlr:MELLADRAFT_110125"/>
<name>F4RYR6_MELLP</name>
<evidence type="ECO:0000313" key="3">
    <source>
        <dbReference type="Proteomes" id="UP000001072"/>
    </source>
</evidence>
<dbReference type="VEuPathDB" id="FungiDB:MELLADRAFT_110125"/>
<proteinExistence type="predicted"/>
<sequence length="211" mass="24131">MSLSDPGYLLEIEREKLKCSDVVFSIGARRRIATQHSKEQQEAKVLEQHSTFSILGHYETLVKKTYPTDPPYLPKNLFSREDAWQITKNYTSVSNGAFLREILGGQTIPGLFETITTGINSWLHSNSYKQHQADLEDIQISIDQEFLDTELIEKEHEEESRLKAVARDLKAQGIADRKRLRTEKASQALKLKEQKQADKNKQIVHFTSTSG</sequence>
<keyword evidence="3" id="KW-1185">Reference proteome</keyword>
<dbReference type="OrthoDB" id="10375346at2759"/>
<dbReference type="RefSeq" id="XP_007414206.1">
    <property type="nucleotide sequence ID" value="XM_007414144.1"/>
</dbReference>
<organism evidence="3">
    <name type="scientific">Melampsora larici-populina (strain 98AG31 / pathotype 3-4-7)</name>
    <name type="common">Poplar leaf rust fungus</name>
    <dbReference type="NCBI Taxonomy" id="747676"/>
    <lineage>
        <taxon>Eukaryota</taxon>
        <taxon>Fungi</taxon>
        <taxon>Dikarya</taxon>
        <taxon>Basidiomycota</taxon>
        <taxon>Pucciniomycotina</taxon>
        <taxon>Pucciniomycetes</taxon>
        <taxon>Pucciniales</taxon>
        <taxon>Melampsoraceae</taxon>
        <taxon>Melampsora</taxon>
    </lineage>
</organism>
<dbReference type="HOGENOM" id="CLU_076659_0_0_1"/>
<reference evidence="3" key="1">
    <citation type="journal article" date="2011" name="Proc. Natl. Acad. Sci. U.S.A.">
        <title>Obligate biotrophy features unraveled by the genomic analysis of rust fungi.</title>
        <authorList>
            <person name="Duplessis S."/>
            <person name="Cuomo C.A."/>
            <person name="Lin Y.-C."/>
            <person name="Aerts A."/>
            <person name="Tisserant E."/>
            <person name="Veneault-Fourrey C."/>
            <person name="Joly D.L."/>
            <person name="Hacquard S."/>
            <person name="Amselem J."/>
            <person name="Cantarel B.L."/>
            <person name="Chiu R."/>
            <person name="Coutinho P.M."/>
            <person name="Feau N."/>
            <person name="Field M."/>
            <person name="Frey P."/>
            <person name="Gelhaye E."/>
            <person name="Goldberg J."/>
            <person name="Grabherr M.G."/>
            <person name="Kodira C.D."/>
            <person name="Kohler A."/>
            <person name="Kuees U."/>
            <person name="Lindquist E.A."/>
            <person name="Lucas S.M."/>
            <person name="Mago R."/>
            <person name="Mauceli E."/>
            <person name="Morin E."/>
            <person name="Murat C."/>
            <person name="Pangilinan J.L."/>
            <person name="Park R."/>
            <person name="Pearson M."/>
            <person name="Quesneville H."/>
            <person name="Rouhier N."/>
            <person name="Sakthikumar S."/>
            <person name="Salamov A.A."/>
            <person name="Schmutz J."/>
            <person name="Selles B."/>
            <person name="Shapiro H."/>
            <person name="Tanguay P."/>
            <person name="Tuskan G.A."/>
            <person name="Henrissat B."/>
            <person name="Van de Peer Y."/>
            <person name="Rouze P."/>
            <person name="Ellis J.G."/>
            <person name="Dodds P.N."/>
            <person name="Schein J.E."/>
            <person name="Zhong S."/>
            <person name="Hamelin R.C."/>
            <person name="Grigoriev I.V."/>
            <person name="Szabo L.J."/>
            <person name="Martin F."/>
        </authorList>
    </citation>
    <scope>NUCLEOTIDE SEQUENCE [LARGE SCALE GENOMIC DNA]</scope>
    <source>
        <strain evidence="3">98AG31 / pathotype 3-4-7</strain>
    </source>
</reference>
<accession>F4RYR6</accession>
<feature type="compositionally biased region" description="Basic and acidic residues" evidence="1">
    <location>
        <begin position="191"/>
        <end position="201"/>
    </location>
</feature>
<dbReference type="GeneID" id="18923975"/>
<protein>
    <submittedName>
        <fullName evidence="2">Uncharacterized protein</fullName>
    </submittedName>
</protein>